<keyword evidence="4" id="KW-0548">Nucleotidyltransferase</keyword>
<organism evidence="11 12">
    <name type="scientific">Candidatus Nealsonbacteria bacterium CG23_combo_of_CG06-09_8_20_14_all_39_25</name>
    <dbReference type="NCBI Taxonomy" id="1974723"/>
    <lineage>
        <taxon>Bacteria</taxon>
        <taxon>Candidatus Nealsoniibacteriota</taxon>
    </lineage>
</organism>
<accession>A0A2G9YSE1</accession>
<dbReference type="EC" id="2.7.7.7" evidence="1"/>
<protein>
    <recommendedName>
        <fullName evidence="2">DNA polymerase III subunit delta</fullName>
        <ecNumber evidence="1">2.7.7.7</ecNumber>
    </recommendedName>
</protein>
<evidence type="ECO:0000313" key="12">
    <source>
        <dbReference type="Proteomes" id="UP000229054"/>
    </source>
</evidence>
<evidence type="ECO:0000256" key="6">
    <source>
        <dbReference type="ARBA" id="ARBA00022932"/>
    </source>
</evidence>
<dbReference type="GO" id="GO:0006261">
    <property type="term" value="P:DNA-templated DNA replication"/>
    <property type="evidence" value="ECO:0007669"/>
    <property type="project" value="TreeGrafter"/>
</dbReference>
<feature type="domain" description="DNA polymerase III delta N-terminal" evidence="9">
    <location>
        <begin position="4"/>
        <end position="115"/>
    </location>
</feature>
<dbReference type="AlphaFoldDB" id="A0A2G9YSE1"/>
<dbReference type="EMBL" id="PCRN01000073">
    <property type="protein sequence ID" value="PIP22147.1"/>
    <property type="molecule type" value="Genomic_DNA"/>
</dbReference>
<evidence type="ECO:0000256" key="7">
    <source>
        <dbReference type="ARBA" id="ARBA00034754"/>
    </source>
</evidence>
<keyword evidence="6" id="KW-0239">DNA-directed DNA polymerase</keyword>
<comment type="catalytic activity">
    <reaction evidence="8">
        <text>DNA(n) + a 2'-deoxyribonucleoside 5'-triphosphate = DNA(n+1) + diphosphate</text>
        <dbReference type="Rhea" id="RHEA:22508"/>
        <dbReference type="Rhea" id="RHEA-COMP:17339"/>
        <dbReference type="Rhea" id="RHEA-COMP:17340"/>
        <dbReference type="ChEBI" id="CHEBI:33019"/>
        <dbReference type="ChEBI" id="CHEBI:61560"/>
        <dbReference type="ChEBI" id="CHEBI:173112"/>
        <dbReference type="EC" id="2.7.7.7"/>
    </reaction>
</comment>
<evidence type="ECO:0000256" key="1">
    <source>
        <dbReference type="ARBA" id="ARBA00012417"/>
    </source>
</evidence>
<dbReference type="Proteomes" id="UP000229054">
    <property type="component" value="Unassembled WGS sequence"/>
</dbReference>
<evidence type="ECO:0000256" key="4">
    <source>
        <dbReference type="ARBA" id="ARBA00022695"/>
    </source>
</evidence>
<dbReference type="GO" id="GO:0003677">
    <property type="term" value="F:DNA binding"/>
    <property type="evidence" value="ECO:0007669"/>
    <property type="project" value="InterPro"/>
</dbReference>
<reference evidence="11 12" key="1">
    <citation type="submission" date="2017-09" db="EMBL/GenBank/DDBJ databases">
        <title>Depth-based differentiation of microbial function through sediment-hosted aquifers and enrichment of novel symbionts in the deep terrestrial subsurface.</title>
        <authorList>
            <person name="Probst A.J."/>
            <person name="Ladd B."/>
            <person name="Jarett J.K."/>
            <person name="Geller-Mcgrath D.E."/>
            <person name="Sieber C.M."/>
            <person name="Emerson J.B."/>
            <person name="Anantharaman K."/>
            <person name="Thomas B.C."/>
            <person name="Malmstrom R."/>
            <person name="Stieglmeier M."/>
            <person name="Klingl A."/>
            <person name="Woyke T."/>
            <person name="Ryan C.M."/>
            <person name="Banfield J.F."/>
        </authorList>
    </citation>
    <scope>NUCLEOTIDE SEQUENCE [LARGE SCALE GENOMIC DNA]</scope>
    <source>
        <strain evidence="11">CG23_combo_of_CG06-09_8_20_14_all_39_25</strain>
    </source>
</reference>
<gene>
    <name evidence="11" type="primary">holA</name>
    <name evidence="11" type="ORF">COX38_02225</name>
</gene>
<dbReference type="PANTHER" id="PTHR34388:SF1">
    <property type="entry name" value="DNA POLYMERASE III SUBUNIT DELTA"/>
    <property type="match status" value="1"/>
</dbReference>
<comment type="caution">
    <text evidence="11">The sequence shown here is derived from an EMBL/GenBank/DDBJ whole genome shotgun (WGS) entry which is preliminary data.</text>
</comment>
<dbReference type="Gene3D" id="1.20.272.10">
    <property type="match status" value="1"/>
</dbReference>
<dbReference type="SUPFAM" id="SSF52540">
    <property type="entry name" value="P-loop containing nucleoside triphosphate hydrolases"/>
    <property type="match status" value="1"/>
</dbReference>
<evidence type="ECO:0000256" key="2">
    <source>
        <dbReference type="ARBA" id="ARBA00017703"/>
    </source>
</evidence>
<sequence>MLIFLFGPDTYRSRQKLNEIISHYKKIHKSGLNLRFFDGEQLDFQDFQEKTRAVSMFAEKKLIVLENALKNKLFKENFLANAKKFLKSDDVILFYEGANEVPANDSLARFLKKSGKSQEFKLLDGQKLKNWVKKEFSNYGAEADPAVLARLIEFVGEDLWQLSNEIKKLVSYKNKKKITLEDIELLVKPKAAEADIFKTIDFLALRDKKQALKLIHRHLEKGDHPLYLLSMINFQFRNLLIIKDLSQKYQSPYAISKIAKLHPYIVKKNYPQAQKFTAPELKKIYQKIFEVDVCVKTGKMEPEVALDLLIASI</sequence>
<dbReference type="Pfam" id="PF06144">
    <property type="entry name" value="DNA_pol3_delta"/>
    <property type="match status" value="1"/>
</dbReference>
<dbReference type="InterPro" id="IPR005790">
    <property type="entry name" value="DNA_polIII_delta"/>
</dbReference>
<dbReference type="InterPro" id="IPR010372">
    <property type="entry name" value="DNA_pol3_delta_N"/>
</dbReference>
<evidence type="ECO:0000313" key="11">
    <source>
        <dbReference type="EMBL" id="PIP22147.1"/>
    </source>
</evidence>
<evidence type="ECO:0000259" key="9">
    <source>
        <dbReference type="Pfam" id="PF06144"/>
    </source>
</evidence>
<dbReference type="Pfam" id="PF21694">
    <property type="entry name" value="DNA_pol3_delta_C"/>
    <property type="match status" value="1"/>
</dbReference>
<dbReference type="InterPro" id="IPR048466">
    <property type="entry name" value="DNA_pol3_delta-like_C"/>
</dbReference>
<keyword evidence="3" id="KW-0808">Transferase</keyword>
<dbReference type="Gene3D" id="1.10.8.60">
    <property type="match status" value="1"/>
</dbReference>
<dbReference type="GO" id="GO:0003887">
    <property type="term" value="F:DNA-directed DNA polymerase activity"/>
    <property type="evidence" value="ECO:0007669"/>
    <property type="project" value="UniProtKB-KW"/>
</dbReference>
<dbReference type="Gene3D" id="3.40.50.300">
    <property type="entry name" value="P-loop containing nucleotide triphosphate hydrolases"/>
    <property type="match status" value="1"/>
</dbReference>
<name>A0A2G9YSE1_9BACT</name>
<dbReference type="SUPFAM" id="SSF48019">
    <property type="entry name" value="post-AAA+ oligomerization domain-like"/>
    <property type="match status" value="1"/>
</dbReference>
<dbReference type="NCBIfam" id="TIGR01128">
    <property type="entry name" value="holA"/>
    <property type="match status" value="1"/>
</dbReference>
<proteinExistence type="inferred from homology"/>
<evidence type="ECO:0000259" key="10">
    <source>
        <dbReference type="Pfam" id="PF21694"/>
    </source>
</evidence>
<dbReference type="PANTHER" id="PTHR34388">
    <property type="entry name" value="DNA POLYMERASE III SUBUNIT DELTA"/>
    <property type="match status" value="1"/>
</dbReference>
<dbReference type="GO" id="GO:0009360">
    <property type="term" value="C:DNA polymerase III complex"/>
    <property type="evidence" value="ECO:0007669"/>
    <property type="project" value="InterPro"/>
</dbReference>
<evidence type="ECO:0000256" key="8">
    <source>
        <dbReference type="ARBA" id="ARBA00049244"/>
    </source>
</evidence>
<dbReference type="InterPro" id="IPR008921">
    <property type="entry name" value="DNA_pol3_clamp-load_cplx_C"/>
</dbReference>
<dbReference type="InterPro" id="IPR027417">
    <property type="entry name" value="P-loop_NTPase"/>
</dbReference>
<evidence type="ECO:0000256" key="5">
    <source>
        <dbReference type="ARBA" id="ARBA00022705"/>
    </source>
</evidence>
<comment type="similarity">
    <text evidence="7">Belongs to the DNA polymerase HolA subunit family.</text>
</comment>
<evidence type="ECO:0000256" key="3">
    <source>
        <dbReference type="ARBA" id="ARBA00022679"/>
    </source>
</evidence>
<feature type="domain" description="DNA polymerase III delta subunit-like C-terminal" evidence="10">
    <location>
        <begin position="193"/>
        <end position="312"/>
    </location>
</feature>
<keyword evidence="5" id="KW-0235">DNA replication</keyword>